<protein>
    <recommendedName>
        <fullName evidence="1">RNA-directed DNA polymerase</fullName>
        <ecNumber evidence="1">2.7.7.49</ecNumber>
    </recommendedName>
</protein>
<dbReference type="GO" id="GO:0051607">
    <property type="term" value="P:defense response to virus"/>
    <property type="evidence" value="ECO:0007669"/>
    <property type="project" value="UniProtKB-KW"/>
</dbReference>
<keyword evidence="4" id="KW-0479">Metal-binding</keyword>
<evidence type="ECO:0000256" key="9">
    <source>
        <dbReference type="ARBA" id="ARBA00048173"/>
    </source>
</evidence>
<evidence type="ECO:0000313" key="11">
    <source>
        <dbReference type="EMBL" id="RYU45708.1"/>
    </source>
</evidence>
<evidence type="ECO:0000313" key="12">
    <source>
        <dbReference type="Proteomes" id="UP000293465"/>
    </source>
</evidence>
<keyword evidence="3" id="KW-0548">Nucleotidyltransferase</keyword>
<dbReference type="PROSITE" id="PS50878">
    <property type="entry name" value="RT_POL"/>
    <property type="match status" value="1"/>
</dbReference>
<dbReference type="EC" id="2.7.7.49" evidence="1"/>
<evidence type="ECO:0000256" key="4">
    <source>
        <dbReference type="ARBA" id="ARBA00022723"/>
    </source>
</evidence>
<dbReference type="InterPro" id="IPR000123">
    <property type="entry name" value="Reverse_transcriptase_msDNA"/>
</dbReference>
<evidence type="ECO:0000256" key="3">
    <source>
        <dbReference type="ARBA" id="ARBA00022695"/>
    </source>
</evidence>
<dbReference type="PRINTS" id="PR00866">
    <property type="entry name" value="RNADNAPOLMS"/>
</dbReference>
<dbReference type="PANTHER" id="PTHR34047:SF7">
    <property type="entry name" value="RNA-DIRECTED DNA POLYMERASE"/>
    <property type="match status" value="1"/>
</dbReference>
<dbReference type="AlphaFoldDB" id="A0A4Q5KK89"/>
<dbReference type="RefSeq" id="WP_130087792.1">
    <property type="nucleotide sequence ID" value="NZ_SEZJ01000011.1"/>
</dbReference>
<organism evidence="11 12">
    <name type="scientific">Aliivibrio finisterrensis</name>
    <dbReference type="NCBI Taxonomy" id="511998"/>
    <lineage>
        <taxon>Bacteria</taxon>
        <taxon>Pseudomonadati</taxon>
        <taxon>Pseudomonadota</taxon>
        <taxon>Gammaproteobacteria</taxon>
        <taxon>Vibrionales</taxon>
        <taxon>Vibrionaceae</taxon>
        <taxon>Aliivibrio</taxon>
    </lineage>
</organism>
<sequence>MKLPILSRISSEVFPSEFSHYLAKLPSSHYKVYKIPKRTFGFRVIAQPTPELKCIQREIVKQIKPYVKIHNVAKAYVDGVNIKDNAYVHVKSNYLLKLDLENFFNSLTPSMFLSALNYQEIELVNKEVDPLIELLFWNRTKKKRPNLILSVGAPSSPFLSNFIMYEFDKIVMNHCMKLNINYSRYADDLTFSTSEKGVLCMIPKFIEKVLCDLHDGKIKLNYSKSVFSSKAHNRHVTGITLSNNNKLSLGRDRKRYIRALLHKFSTESLQYEDDINHLKGLIGFAKMVEPSFFEKMKTRYGSKVFVDLFRYGGEH</sequence>
<dbReference type="Pfam" id="PF00078">
    <property type="entry name" value="RVT_1"/>
    <property type="match status" value="1"/>
</dbReference>
<dbReference type="GO" id="GO:0003964">
    <property type="term" value="F:RNA-directed DNA polymerase activity"/>
    <property type="evidence" value="ECO:0007669"/>
    <property type="project" value="UniProtKB-KW"/>
</dbReference>
<dbReference type="GO" id="GO:0003723">
    <property type="term" value="F:RNA binding"/>
    <property type="evidence" value="ECO:0007669"/>
    <property type="project" value="InterPro"/>
</dbReference>
<dbReference type="GeneID" id="56276034"/>
<dbReference type="EMBL" id="SEZJ01000011">
    <property type="protein sequence ID" value="RYU45708.1"/>
    <property type="molecule type" value="Genomic_DNA"/>
</dbReference>
<comment type="similarity">
    <text evidence="8">Belongs to the bacterial reverse transcriptase family.</text>
</comment>
<evidence type="ECO:0000256" key="7">
    <source>
        <dbReference type="ARBA" id="ARBA00023118"/>
    </source>
</evidence>
<evidence type="ECO:0000256" key="5">
    <source>
        <dbReference type="ARBA" id="ARBA00022842"/>
    </source>
</evidence>
<keyword evidence="5" id="KW-0460">Magnesium</keyword>
<dbReference type="InterPro" id="IPR043502">
    <property type="entry name" value="DNA/RNA_pol_sf"/>
</dbReference>
<keyword evidence="7" id="KW-0051">Antiviral defense</keyword>
<dbReference type="CDD" id="cd03487">
    <property type="entry name" value="RT_Bac_retron_II"/>
    <property type="match status" value="1"/>
</dbReference>
<keyword evidence="6 11" id="KW-0695">RNA-directed DNA polymerase</keyword>
<reference evidence="11 12" key="1">
    <citation type="submission" date="2019-02" db="EMBL/GenBank/DDBJ databases">
        <title>Genome sequences of Aliivibrio finisterrensis strains from farmed Atlantic salmon.</title>
        <authorList>
            <person name="Bowman J.P."/>
        </authorList>
    </citation>
    <scope>NUCLEOTIDE SEQUENCE [LARGE SCALE GENOMIC DNA]</scope>
    <source>
        <strain evidence="11 12">A32</strain>
    </source>
</reference>
<keyword evidence="2" id="KW-0808">Transferase</keyword>
<comment type="catalytic activity">
    <reaction evidence="9">
        <text>DNA(n) + a 2'-deoxyribonucleoside 5'-triphosphate = DNA(n+1) + diphosphate</text>
        <dbReference type="Rhea" id="RHEA:22508"/>
        <dbReference type="Rhea" id="RHEA-COMP:17339"/>
        <dbReference type="Rhea" id="RHEA-COMP:17340"/>
        <dbReference type="ChEBI" id="CHEBI:33019"/>
        <dbReference type="ChEBI" id="CHEBI:61560"/>
        <dbReference type="ChEBI" id="CHEBI:173112"/>
        <dbReference type="EC" id="2.7.7.49"/>
    </reaction>
</comment>
<proteinExistence type="inferred from homology"/>
<dbReference type="Proteomes" id="UP000293465">
    <property type="component" value="Unassembled WGS sequence"/>
</dbReference>
<evidence type="ECO:0000256" key="8">
    <source>
        <dbReference type="ARBA" id="ARBA00034120"/>
    </source>
</evidence>
<gene>
    <name evidence="11" type="ORF">ERW49_13275</name>
</gene>
<evidence type="ECO:0000256" key="2">
    <source>
        <dbReference type="ARBA" id="ARBA00022679"/>
    </source>
</evidence>
<dbReference type="InterPro" id="IPR000477">
    <property type="entry name" value="RT_dom"/>
</dbReference>
<comment type="caution">
    <text evidence="11">The sequence shown here is derived from an EMBL/GenBank/DDBJ whole genome shotgun (WGS) entry which is preliminary data.</text>
</comment>
<dbReference type="PANTHER" id="PTHR34047">
    <property type="entry name" value="NUCLEAR INTRON MATURASE 1, MITOCHONDRIAL-RELATED"/>
    <property type="match status" value="1"/>
</dbReference>
<dbReference type="OrthoDB" id="7055795at2"/>
<dbReference type="NCBIfam" id="NF038233">
    <property type="entry name" value="retron_St85_RT"/>
    <property type="match status" value="1"/>
</dbReference>
<accession>A0A4Q5KK89</accession>
<evidence type="ECO:0000256" key="1">
    <source>
        <dbReference type="ARBA" id="ARBA00012493"/>
    </source>
</evidence>
<evidence type="ECO:0000256" key="6">
    <source>
        <dbReference type="ARBA" id="ARBA00022918"/>
    </source>
</evidence>
<evidence type="ECO:0000259" key="10">
    <source>
        <dbReference type="PROSITE" id="PS50878"/>
    </source>
</evidence>
<dbReference type="SUPFAM" id="SSF56672">
    <property type="entry name" value="DNA/RNA polymerases"/>
    <property type="match status" value="1"/>
</dbReference>
<dbReference type="InterPro" id="IPR051083">
    <property type="entry name" value="GrpII_Intron_Splice-Mob/Def"/>
</dbReference>
<dbReference type="GO" id="GO:0046872">
    <property type="term" value="F:metal ion binding"/>
    <property type="evidence" value="ECO:0007669"/>
    <property type="project" value="UniProtKB-KW"/>
</dbReference>
<feature type="domain" description="Reverse transcriptase" evidence="10">
    <location>
        <begin position="16"/>
        <end position="241"/>
    </location>
</feature>
<name>A0A4Q5KK89_9GAMM</name>